<dbReference type="OrthoDB" id="268132at2"/>
<reference evidence="2 3" key="1">
    <citation type="submission" date="2019-02" db="EMBL/GenBank/DDBJ databases">
        <title>Deep-cultivation of Planctomycetes and their phenomic and genomic characterization uncovers novel biology.</title>
        <authorList>
            <person name="Wiegand S."/>
            <person name="Jogler M."/>
            <person name="Boedeker C."/>
            <person name="Pinto D."/>
            <person name="Vollmers J."/>
            <person name="Rivas-Marin E."/>
            <person name="Kohn T."/>
            <person name="Peeters S.H."/>
            <person name="Heuer A."/>
            <person name="Rast P."/>
            <person name="Oberbeckmann S."/>
            <person name="Bunk B."/>
            <person name="Jeske O."/>
            <person name="Meyerdierks A."/>
            <person name="Storesund J.E."/>
            <person name="Kallscheuer N."/>
            <person name="Luecker S."/>
            <person name="Lage O.M."/>
            <person name="Pohl T."/>
            <person name="Merkel B.J."/>
            <person name="Hornburger P."/>
            <person name="Mueller R.-W."/>
            <person name="Bruemmer F."/>
            <person name="Labrenz M."/>
            <person name="Spormann A.M."/>
            <person name="Op Den Camp H."/>
            <person name="Overmann J."/>
            <person name="Amann R."/>
            <person name="Jetten M.S.M."/>
            <person name="Mascher T."/>
            <person name="Medema M.H."/>
            <person name="Devos D.P."/>
            <person name="Kaster A.-K."/>
            <person name="Ovreas L."/>
            <person name="Rohde M."/>
            <person name="Galperin M.Y."/>
            <person name="Jogler C."/>
        </authorList>
    </citation>
    <scope>NUCLEOTIDE SEQUENCE [LARGE SCALE GENOMIC DNA]</scope>
    <source>
        <strain evidence="2 3">Poly59</strain>
    </source>
</reference>
<dbReference type="RefSeq" id="WP_146534619.1">
    <property type="nucleotide sequence ID" value="NZ_SJPX01000003.1"/>
</dbReference>
<evidence type="ECO:0000313" key="3">
    <source>
        <dbReference type="Proteomes" id="UP000317977"/>
    </source>
</evidence>
<feature type="chain" id="PRO_5022855113" description="PEP-CTERM protein-sorting domain-containing protein" evidence="1">
    <location>
        <begin position="21"/>
        <end position="224"/>
    </location>
</feature>
<keyword evidence="3" id="KW-1185">Reference proteome</keyword>
<feature type="signal peptide" evidence="1">
    <location>
        <begin position="1"/>
        <end position="20"/>
    </location>
</feature>
<gene>
    <name evidence="2" type="ORF">Poly59_28010</name>
</gene>
<evidence type="ECO:0008006" key="4">
    <source>
        <dbReference type="Google" id="ProtNLM"/>
    </source>
</evidence>
<accession>A0A5C6ESB8</accession>
<name>A0A5C6ESB8_9BACT</name>
<dbReference type="AlphaFoldDB" id="A0A5C6ESB8"/>
<dbReference type="EMBL" id="SJPX01000003">
    <property type="protein sequence ID" value="TWU51210.1"/>
    <property type="molecule type" value="Genomic_DNA"/>
</dbReference>
<sequence length="224" mass="23739" precursor="true">MPRLALALAISMATISFSCAATVTVLYDESTNPVALSTNNMAPTDLGVLASGLNRVTGNLESALSVGNVDVFKFDVPTGFQLDGVFVFDYGYPNTPPVGEGAAFLAINDAAIFPYDAFDLDFNTNPFLDETQFLGGSTFGSSDAPTLDILPRIGNVAGRKFTGPLAAGTYTVYIQQTGPENFYSLDFQSTSLTAVPEPAHASLAILAMATIAVKRRRTKRCLTN</sequence>
<keyword evidence="1" id="KW-0732">Signal</keyword>
<evidence type="ECO:0000256" key="1">
    <source>
        <dbReference type="SAM" id="SignalP"/>
    </source>
</evidence>
<protein>
    <recommendedName>
        <fullName evidence="4">PEP-CTERM protein-sorting domain-containing protein</fullName>
    </recommendedName>
</protein>
<evidence type="ECO:0000313" key="2">
    <source>
        <dbReference type="EMBL" id="TWU51210.1"/>
    </source>
</evidence>
<organism evidence="2 3">
    <name type="scientific">Rubripirellula reticaptiva</name>
    <dbReference type="NCBI Taxonomy" id="2528013"/>
    <lineage>
        <taxon>Bacteria</taxon>
        <taxon>Pseudomonadati</taxon>
        <taxon>Planctomycetota</taxon>
        <taxon>Planctomycetia</taxon>
        <taxon>Pirellulales</taxon>
        <taxon>Pirellulaceae</taxon>
        <taxon>Rubripirellula</taxon>
    </lineage>
</organism>
<comment type="caution">
    <text evidence="2">The sequence shown here is derived from an EMBL/GenBank/DDBJ whole genome shotgun (WGS) entry which is preliminary data.</text>
</comment>
<dbReference type="PROSITE" id="PS51257">
    <property type="entry name" value="PROKAR_LIPOPROTEIN"/>
    <property type="match status" value="1"/>
</dbReference>
<dbReference type="Proteomes" id="UP000317977">
    <property type="component" value="Unassembled WGS sequence"/>
</dbReference>
<proteinExistence type="predicted"/>